<dbReference type="AlphaFoldDB" id="A0AAV7NT24"/>
<dbReference type="Proteomes" id="UP001066276">
    <property type="component" value="Chromosome 8"/>
</dbReference>
<proteinExistence type="predicted"/>
<accession>A0AAV7NT24</accession>
<evidence type="ECO:0000313" key="2">
    <source>
        <dbReference type="EMBL" id="KAJ1117842.1"/>
    </source>
</evidence>
<sequence length="100" mass="11147">MMVVQEQEDYRREYLEFRIHGVLIPRGVCRGLPQVTTDDPSVESDDNATMTADEAVSISSGECRTTPIVPHARETTEETDVDNEAVNLTPGPQMDESRPL</sequence>
<feature type="region of interest" description="Disordered" evidence="1">
    <location>
        <begin position="72"/>
        <end position="100"/>
    </location>
</feature>
<comment type="caution">
    <text evidence="2">The sequence shown here is derived from an EMBL/GenBank/DDBJ whole genome shotgun (WGS) entry which is preliminary data.</text>
</comment>
<name>A0AAV7NT24_PLEWA</name>
<evidence type="ECO:0000313" key="3">
    <source>
        <dbReference type="Proteomes" id="UP001066276"/>
    </source>
</evidence>
<organism evidence="2 3">
    <name type="scientific">Pleurodeles waltl</name>
    <name type="common">Iberian ribbed newt</name>
    <dbReference type="NCBI Taxonomy" id="8319"/>
    <lineage>
        <taxon>Eukaryota</taxon>
        <taxon>Metazoa</taxon>
        <taxon>Chordata</taxon>
        <taxon>Craniata</taxon>
        <taxon>Vertebrata</taxon>
        <taxon>Euteleostomi</taxon>
        <taxon>Amphibia</taxon>
        <taxon>Batrachia</taxon>
        <taxon>Caudata</taxon>
        <taxon>Salamandroidea</taxon>
        <taxon>Salamandridae</taxon>
        <taxon>Pleurodelinae</taxon>
        <taxon>Pleurodeles</taxon>
    </lineage>
</organism>
<dbReference type="EMBL" id="JANPWB010000012">
    <property type="protein sequence ID" value="KAJ1117842.1"/>
    <property type="molecule type" value="Genomic_DNA"/>
</dbReference>
<gene>
    <name evidence="2" type="ORF">NDU88_006038</name>
</gene>
<evidence type="ECO:0000256" key="1">
    <source>
        <dbReference type="SAM" id="MobiDB-lite"/>
    </source>
</evidence>
<protein>
    <submittedName>
        <fullName evidence="2">Uncharacterized protein</fullName>
    </submittedName>
</protein>
<reference evidence="2" key="1">
    <citation type="journal article" date="2022" name="bioRxiv">
        <title>Sequencing and chromosome-scale assembly of the giantPleurodeles waltlgenome.</title>
        <authorList>
            <person name="Brown T."/>
            <person name="Elewa A."/>
            <person name="Iarovenko S."/>
            <person name="Subramanian E."/>
            <person name="Araus A.J."/>
            <person name="Petzold A."/>
            <person name="Susuki M."/>
            <person name="Suzuki K.-i.T."/>
            <person name="Hayashi T."/>
            <person name="Toyoda A."/>
            <person name="Oliveira C."/>
            <person name="Osipova E."/>
            <person name="Leigh N.D."/>
            <person name="Simon A."/>
            <person name="Yun M.H."/>
        </authorList>
    </citation>
    <scope>NUCLEOTIDE SEQUENCE</scope>
    <source>
        <strain evidence="2">20211129_DDA</strain>
        <tissue evidence="2">Liver</tissue>
    </source>
</reference>
<keyword evidence="3" id="KW-1185">Reference proteome</keyword>